<proteinExistence type="predicted"/>
<accession>A0A433VAV6</accession>
<dbReference type="AlphaFoldDB" id="A0A433VAV6"/>
<name>A0A433VAV6_9CYAN</name>
<reference evidence="2" key="2">
    <citation type="journal article" date="2019" name="Genome Biol. Evol.">
        <title>Day and night: Metabolic profiles and evolutionary relationships of six axenic non-marine cyanobacteria.</title>
        <authorList>
            <person name="Will S.E."/>
            <person name="Henke P."/>
            <person name="Boedeker C."/>
            <person name="Huang S."/>
            <person name="Brinkmann H."/>
            <person name="Rohde M."/>
            <person name="Jarek M."/>
            <person name="Friedl T."/>
            <person name="Seufert S."/>
            <person name="Schumacher M."/>
            <person name="Overmann J."/>
            <person name="Neumann-Schaal M."/>
            <person name="Petersen J."/>
        </authorList>
    </citation>
    <scope>NUCLEOTIDE SEQUENCE [LARGE SCALE GENOMIC DNA]</scope>
    <source>
        <strain evidence="2">PCC 7102</strain>
    </source>
</reference>
<dbReference type="OrthoDB" id="508466at2"/>
<dbReference type="SUPFAM" id="SSF46565">
    <property type="entry name" value="Chaperone J-domain"/>
    <property type="match status" value="1"/>
</dbReference>
<dbReference type="EMBL" id="RSCL01000014">
    <property type="protein sequence ID" value="RUT03227.1"/>
    <property type="molecule type" value="Genomic_DNA"/>
</dbReference>
<evidence type="ECO:0008006" key="4">
    <source>
        <dbReference type="Google" id="ProtNLM"/>
    </source>
</evidence>
<dbReference type="Gene3D" id="1.10.287.110">
    <property type="entry name" value="DnaJ domain"/>
    <property type="match status" value="1"/>
</dbReference>
<gene>
    <name evidence="2" type="ORF">DSM106972_055350</name>
</gene>
<evidence type="ECO:0000313" key="2">
    <source>
        <dbReference type="EMBL" id="RUT03227.1"/>
    </source>
</evidence>
<dbReference type="InterPro" id="IPR001623">
    <property type="entry name" value="DnaJ_domain"/>
</dbReference>
<evidence type="ECO:0000256" key="1">
    <source>
        <dbReference type="SAM" id="Coils"/>
    </source>
</evidence>
<dbReference type="InterPro" id="IPR036869">
    <property type="entry name" value="J_dom_sf"/>
</dbReference>
<dbReference type="Proteomes" id="UP000271624">
    <property type="component" value="Unassembled WGS sequence"/>
</dbReference>
<reference evidence="2" key="1">
    <citation type="submission" date="2018-12" db="EMBL/GenBank/DDBJ databases">
        <authorList>
            <person name="Will S."/>
            <person name="Neumann-Schaal M."/>
            <person name="Henke P."/>
        </authorList>
    </citation>
    <scope>NUCLEOTIDE SEQUENCE</scope>
    <source>
        <strain evidence="2">PCC 7102</strain>
    </source>
</reference>
<dbReference type="RefSeq" id="WP_127083802.1">
    <property type="nucleotide sequence ID" value="NZ_RSCL01000014.1"/>
</dbReference>
<evidence type="ECO:0000313" key="3">
    <source>
        <dbReference type="Proteomes" id="UP000271624"/>
    </source>
</evidence>
<feature type="coiled-coil region" evidence="1">
    <location>
        <begin position="31"/>
        <end position="58"/>
    </location>
</feature>
<dbReference type="CDD" id="cd06257">
    <property type="entry name" value="DnaJ"/>
    <property type="match status" value="1"/>
</dbReference>
<keyword evidence="3" id="KW-1185">Reference proteome</keyword>
<sequence>MSRKSSPTLKRTTSSTTATTTLAPSQVHLRLEGLEIEHQKLLKQIKKKRTELDKFIEQMRTVATEVYGRATPNIQKIAVIDKEIHAIFNEILKNKKLNKQNKNKVEEIYRSLQYAEIISPQPIELEEIEIEEKFDGDEDFNESNQSHQHYYYQSDTEAQSASASRSESSKKIRHIFLRLAEVFHPDKASDSETQERHTEIMKEINRAYTEGDLARLLEIEQQYQVGEQIDSSSEDDLSRKCLRIEQQNGVLKTQFESLKKSLREAKKTPQGGMVTDFRKFRKQGVEPLDTITEQLENQINIISQIRDYAQDFNQSKISVKQFLQGPEILRSLQQEMMDELLEDMFDDFDRYVRY</sequence>
<comment type="caution">
    <text evidence="2">The sequence shown here is derived from an EMBL/GenBank/DDBJ whole genome shotgun (WGS) entry which is preliminary data.</text>
</comment>
<organism evidence="2 3">
    <name type="scientific">Dulcicalothrix desertica PCC 7102</name>
    <dbReference type="NCBI Taxonomy" id="232991"/>
    <lineage>
        <taxon>Bacteria</taxon>
        <taxon>Bacillati</taxon>
        <taxon>Cyanobacteriota</taxon>
        <taxon>Cyanophyceae</taxon>
        <taxon>Nostocales</taxon>
        <taxon>Calotrichaceae</taxon>
        <taxon>Dulcicalothrix</taxon>
    </lineage>
</organism>
<protein>
    <recommendedName>
        <fullName evidence="4">Molecular chaperone DnaJ</fullName>
    </recommendedName>
</protein>
<keyword evidence="1" id="KW-0175">Coiled coil</keyword>